<organism evidence="1 2">
    <name type="scientific">Pseudomonas phage vB_PaeM-G11</name>
    <dbReference type="NCBI Taxonomy" id="3034915"/>
    <lineage>
        <taxon>Viruses</taxon>
        <taxon>Duplodnaviria</taxon>
        <taxon>Heunggongvirae</taxon>
        <taxon>Uroviricota</taxon>
        <taxon>Caudoviricetes</taxon>
        <taxon>Autographivirales</taxon>
        <taxon>Autotranscriptaviridae</taxon>
        <taxon>Studiervirinae</taxon>
        <taxon>Gundecimvirus</taxon>
        <taxon>Gundecimvirus MG11</taxon>
    </lineage>
</organism>
<name>A0AAF0CXG9_9CAUD</name>
<dbReference type="Proteomes" id="UP001219920">
    <property type="component" value="Segment"/>
</dbReference>
<evidence type="ECO:0000313" key="1">
    <source>
        <dbReference type="EMBL" id="WEM05593.1"/>
    </source>
</evidence>
<dbReference type="EMBL" id="OQ622254">
    <property type="protein sequence ID" value="WEM05593.1"/>
    <property type="molecule type" value="Genomic_DNA"/>
</dbReference>
<proteinExistence type="predicted"/>
<keyword evidence="2" id="KW-1185">Reference proteome</keyword>
<evidence type="ECO:0000313" key="2">
    <source>
        <dbReference type="Proteomes" id="UP001219920"/>
    </source>
</evidence>
<protein>
    <submittedName>
        <fullName evidence="1">Uncharacterized protein</fullName>
    </submittedName>
</protein>
<accession>A0AAF0CXG9</accession>
<reference evidence="1" key="1">
    <citation type="submission" date="2023-03" db="EMBL/GenBank/DDBJ databases">
        <title>A Pseudomonas lysogenic bacteriophage crossing the Antarctic and Arctic, representing a new genus of Autographiviridae.</title>
        <authorList>
            <person name="Liu Z."/>
        </authorList>
    </citation>
    <scope>NUCLEOTIDE SEQUENCE</scope>
</reference>
<sequence length="86" mass="8803">MQAITIKYLPATNTKGSRFKATAAAGSITVGYDYGLNTEGNVKAAVSALLAKLGWTAANGYTVGWAVGQMPSGAWAAVALDSYSTI</sequence>